<comment type="caution">
    <text evidence="2">The sequence shown here is derived from an EMBL/GenBank/DDBJ whole genome shotgun (WGS) entry which is preliminary data.</text>
</comment>
<dbReference type="Proteomes" id="UP000800235">
    <property type="component" value="Unassembled WGS sequence"/>
</dbReference>
<name>A0A9P4NMK7_9PEZI</name>
<dbReference type="AlphaFoldDB" id="A0A9P4NMK7"/>
<organism evidence="2 3">
    <name type="scientific">Tothia fuscella</name>
    <dbReference type="NCBI Taxonomy" id="1048955"/>
    <lineage>
        <taxon>Eukaryota</taxon>
        <taxon>Fungi</taxon>
        <taxon>Dikarya</taxon>
        <taxon>Ascomycota</taxon>
        <taxon>Pezizomycotina</taxon>
        <taxon>Dothideomycetes</taxon>
        <taxon>Pleosporomycetidae</taxon>
        <taxon>Venturiales</taxon>
        <taxon>Cylindrosympodiaceae</taxon>
        <taxon>Tothia</taxon>
    </lineage>
</organism>
<reference evidence="2" key="1">
    <citation type="journal article" date="2020" name="Stud. Mycol.">
        <title>101 Dothideomycetes genomes: a test case for predicting lifestyles and emergence of pathogens.</title>
        <authorList>
            <person name="Haridas S."/>
            <person name="Albert R."/>
            <person name="Binder M."/>
            <person name="Bloem J."/>
            <person name="Labutti K."/>
            <person name="Salamov A."/>
            <person name="Andreopoulos B."/>
            <person name="Baker S."/>
            <person name="Barry K."/>
            <person name="Bills G."/>
            <person name="Bluhm B."/>
            <person name="Cannon C."/>
            <person name="Castanera R."/>
            <person name="Culley D."/>
            <person name="Daum C."/>
            <person name="Ezra D."/>
            <person name="Gonzalez J."/>
            <person name="Henrissat B."/>
            <person name="Kuo A."/>
            <person name="Liang C."/>
            <person name="Lipzen A."/>
            <person name="Lutzoni F."/>
            <person name="Magnuson J."/>
            <person name="Mondo S."/>
            <person name="Nolan M."/>
            <person name="Ohm R."/>
            <person name="Pangilinan J."/>
            <person name="Park H.-J."/>
            <person name="Ramirez L."/>
            <person name="Alfaro M."/>
            <person name="Sun H."/>
            <person name="Tritt A."/>
            <person name="Yoshinaga Y."/>
            <person name="Zwiers L.-H."/>
            <person name="Turgeon B."/>
            <person name="Goodwin S."/>
            <person name="Spatafora J."/>
            <person name="Crous P."/>
            <person name="Grigoriev I."/>
        </authorList>
    </citation>
    <scope>NUCLEOTIDE SEQUENCE</scope>
    <source>
        <strain evidence="2">CBS 130266</strain>
    </source>
</reference>
<dbReference type="EMBL" id="MU007060">
    <property type="protein sequence ID" value="KAF2427427.1"/>
    <property type="molecule type" value="Genomic_DNA"/>
</dbReference>
<accession>A0A9P4NMK7</accession>
<evidence type="ECO:0000313" key="3">
    <source>
        <dbReference type="Proteomes" id="UP000800235"/>
    </source>
</evidence>
<proteinExistence type="predicted"/>
<feature type="compositionally biased region" description="Low complexity" evidence="1">
    <location>
        <begin position="155"/>
        <end position="169"/>
    </location>
</feature>
<gene>
    <name evidence="2" type="ORF">EJ08DRAFT_357272</name>
</gene>
<evidence type="ECO:0000313" key="2">
    <source>
        <dbReference type="EMBL" id="KAF2427427.1"/>
    </source>
</evidence>
<sequence>MSAQVIACQAIFTPVYDPDKATPIIFKFYNSSVYEIQERDNELIFIGELDVPVYLSIGTQTFHVFTNGTIEVGSMLLRERMITLTAGAATTISETPIVIGTAAVSVGASNILPLNVAAIPSVSSIMSANRAASEMVISTKSVNPTRASPSPTDLTRSTATTAQAPTTSRDVSTKPSKVSEPAPTKIFGASTRSPHDDAPCHIKLIHLYGEHVVLGRRS</sequence>
<keyword evidence="3" id="KW-1185">Reference proteome</keyword>
<feature type="region of interest" description="Disordered" evidence="1">
    <location>
        <begin position="140"/>
        <end position="195"/>
    </location>
</feature>
<evidence type="ECO:0000256" key="1">
    <source>
        <dbReference type="SAM" id="MobiDB-lite"/>
    </source>
</evidence>
<feature type="compositionally biased region" description="Polar residues" evidence="1">
    <location>
        <begin position="140"/>
        <end position="154"/>
    </location>
</feature>
<protein>
    <submittedName>
        <fullName evidence="2">Uncharacterized protein</fullName>
    </submittedName>
</protein>